<reference evidence="1 2" key="1">
    <citation type="submission" date="2013-07" db="EMBL/GenBank/DDBJ databases">
        <title>Comparative Genomic and Metabolomic Analysis of Twelve Strains of Pseudoalteromonas luteoviolacea.</title>
        <authorList>
            <person name="Vynne N.G."/>
            <person name="Mansson M."/>
            <person name="Gram L."/>
        </authorList>
    </citation>
    <scope>NUCLEOTIDE SEQUENCE [LARGE SCALE GENOMIC DNA]</scope>
    <source>
        <strain evidence="1 2">S4060-1</strain>
    </source>
</reference>
<dbReference type="RefSeq" id="WP_155734349.1">
    <property type="nucleotide sequence ID" value="NZ_AUXX01000008.1"/>
</dbReference>
<name>A0A167NSW3_9GAMM</name>
<evidence type="ECO:0000313" key="2">
    <source>
        <dbReference type="Proteomes" id="UP000076661"/>
    </source>
</evidence>
<evidence type="ECO:0000313" key="1">
    <source>
        <dbReference type="EMBL" id="KZN68735.1"/>
    </source>
</evidence>
<sequence length="45" mass="5174">MTLSSSQIYDVFMNGNGNDWYECAGGYVVTGMYFYDEGDKIVERF</sequence>
<dbReference type="Proteomes" id="UP000076661">
    <property type="component" value="Unassembled WGS sequence"/>
</dbReference>
<gene>
    <name evidence="1" type="ORF">N478_13810</name>
</gene>
<dbReference type="AlphaFoldDB" id="A0A167NSW3"/>
<protein>
    <submittedName>
        <fullName evidence="1">Uncharacterized protein</fullName>
    </submittedName>
</protein>
<dbReference type="PATRIC" id="fig|1365257.3.peg.1163"/>
<accession>A0A167NSW3</accession>
<organism evidence="1 2">
    <name type="scientific">Pseudoalteromonas luteoviolacea S4060-1</name>
    <dbReference type="NCBI Taxonomy" id="1365257"/>
    <lineage>
        <taxon>Bacteria</taxon>
        <taxon>Pseudomonadati</taxon>
        <taxon>Pseudomonadota</taxon>
        <taxon>Gammaproteobacteria</taxon>
        <taxon>Alteromonadales</taxon>
        <taxon>Pseudoalteromonadaceae</taxon>
        <taxon>Pseudoalteromonas</taxon>
    </lineage>
</organism>
<proteinExistence type="predicted"/>
<comment type="caution">
    <text evidence="1">The sequence shown here is derived from an EMBL/GenBank/DDBJ whole genome shotgun (WGS) entry which is preliminary data.</text>
</comment>
<dbReference type="EMBL" id="AUXX01000008">
    <property type="protein sequence ID" value="KZN68735.1"/>
    <property type="molecule type" value="Genomic_DNA"/>
</dbReference>